<reference evidence="7 8" key="1">
    <citation type="journal article" date="2013" name="BMC Genomics">
        <title>Reconstruction of the lipid metabolism for the microalga Monoraphidium neglectum from its genome sequence reveals characteristics suitable for biofuel production.</title>
        <authorList>
            <person name="Bogen C."/>
            <person name="Al-Dilaimi A."/>
            <person name="Albersmeier A."/>
            <person name="Wichmann J."/>
            <person name="Grundmann M."/>
            <person name="Rupp O."/>
            <person name="Lauersen K.J."/>
            <person name="Blifernez-Klassen O."/>
            <person name="Kalinowski J."/>
            <person name="Goesmann A."/>
            <person name="Mussgnug J.H."/>
            <person name="Kruse O."/>
        </authorList>
    </citation>
    <scope>NUCLEOTIDE SEQUENCE [LARGE SCALE GENOMIC DNA]</scope>
    <source>
        <strain evidence="7 8">SAG 48.87</strain>
    </source>
</reference>
<evidence type="ECO:0000256" key="3">
    <source>
        <dbReference type="ARBA" id="ARBA00022692"/>
    </source>
</evidence>
<evidence type="ECO:0000256" key="5">
    <source>
        <dbReference type="ARBA" id="ARBA00023136"/>
    </source>
</evidence>
<dbReference type="PANTHER" id="PTHR10361">
    <property type="entry name" value="SODIUM-BILE ACID COTRANSPORTER"/>
    <property type="match status" value="1"/>
</dbReference>
<keyword evidence="4 6" id="KW-1133">Transmembrane helix</keyword>
<dbReference type="InterPro" id="IPR038770">
    <property type="entry name" value="Na+/solute_symporter_sf"/>
</dbReference>
<feature type="transmembrane region" description="Helical" evidence="6">
    <location>
        <begin position="175"/>
        <end position="195"/>
    </location>
</feature>
<dbReference type="Pfam" id="PF01758">
    <property type="entry name" value="SBF"/>
    <property type="match status" value="1"/>
</dbReference>
<dbReference type="GO" id="GO:0009941">
    <property type="term" value="C:chloroplast envelope"/>
    <property type="evidence" value="ECO:0007669"/>
    <property type="project" value="UniProtKB-ARBA"/>
</dbReference>
<organism evidence="7 8">
    <name type="scientific">Monoraphidium neglectum</name>
    <dbReference type="NCBI Taxonomy" id="145388"/>
    <lineage>
        <taxon>Eukaryota</taxon>
        <taxon>Viridiplantae</taxon>
        <taxon>Chlorophyta</taxon>
        <taxon>core chlorophytes</taxon>
        <taxon>Chlorophyceae</taxon>
        <taxon>CS clade</taxon>
        <taxon>Sphaeropleales</taxon>
        <taxon>Selenastraceae</taxon>
        <taxon>Monoraphidium</taxon>
    </lineage>
</organism>
<dbReference type="InterPro" id="IPR004710">
    <property type="entry name" value="Bilac:Na_transpt"/>
</dbReference>
<comment type="similarity">
    <text evidence="2">Belongs to the bile acid:sodium symporter (BASS) (TC 2.A.28) family.</text>
</comment>
<dbReference type="OrthoDB" id="203097at2759"/>
<dbReference type="KEGG" id="mng:MNEG_1634"/>
<feature type="transmembrane region" description="Helical" evidence="6">
    <location>
        <begin position="84"/>
        <end position="106"/>
    </location>
</feature>
<evidence type="ECO:0000256" key="1">
    <source>
        <dbReference type="ARBA" id="ARBA00004141"/>
    </source>
</evidence>
<keyword evidence="5 6" id="KW-0472">Membrane</keyword>
<dbReference type="AlphaFoldDB" id="A0A0D2NPG6"/>
<accession>A0A0D2NPG6</accession>
<dbReference type="PANTHER" id="PTHR10361:SF28">
    <property type="entry name" value="P3 PROTEIN-RELATED"/>
    <property type="match status" value="1"/>
</dbReference>
<dbReference type="Gene3D" id="1.20.1530.20">
    <property type="match status" value="1"/>
</dbReference>
<dbReference type="RefSeq" id="XP_013905340.1">
    <property type="nucleotide sequence ID" value="XM_014049886.1"/>
</dbReference>
<feature type="transmembrane region" description="Helical" evidence="6">
    <location>
        <begin position="45"/>
        <end position="72"/>
    </location>
</feature>
<dbReference type="Proteomes" id="UP000054498">
    <property type="component" value="Unassembled WGS sequence"/>
</dbReference>
<evidence type="ECO:0000256" key="6">
    <source>
        <dbReference type="SAM" id="Phobius"/>
    </source>
</evidence>
<dbReference type="GeneID" id="25734089"/>
<keyword evidence="3 6" id="KW-0812">Transmembrane</keyword>
<feature type="transmembrane region" description="Helical" evidence="6">
    <location>
        <begin position="112"/>
        <end position="131"/>
    </location>
</feature>
<comment type="subcellular location">
    <subcellularLocation>
        <location evidence="1">Membrane</location>
        <topology evidence="1">Multi-pass membrane protein</topology>
    </subcellularLocation>
</comment>
<feature type="transmembrane region" description="Helical" evidence="6">
    <location>
        <begin position="20"/>
        <end position="39"/>
    </location>
</feature>
<evidence type="ECO:0000256" key="4">
    <source>
        <dbReference type="ARBA" id="ARBA00022989"/>
    </source>
</evidence>
<evidence type="ECO:0000313" key="7">
    <source>
        <dbReference type="EMBL" id="KIZ06321.1"/>
    </source>
</evidence>
<name>A0A0D2NPG6_9CHLO</name>
<dbReference type="GO" id="GO:0016020">
    <property type="term" value="C:membrane"/>
    <property type="evidence" value="ECO:0007669"/>
    <property type="project" value="UniProtKB-SubCell"/>
</dbReference>
<evidence type="ECO:0000313" key="8">
    <source>
        <dbReference type="Proteomes" id="UP000054498"/>
    </source>
</evidence>
<protein>
    <submittedName>
        <fullName evidence="7">Putative sodium-dependent transporter yocS</fullName>
    </submittedName>
</protein>
<evidence type="ECO:0000256" key="2">
    <source>
        <dbReference type="ARBA" id="ARBA00006528"/>
    </source>
</evidence>
<feature type="transmembrane region" description="Helical" evidence="6">
    <location>
        <begin position="143"/>
        <end position="163"/>
    </location>
</feature>
<sequence length="276" mass="28749">MGLTLTFQEMGSVFTRQPQLLLLGMALQYTVLPTIGYAISKWWGLSSGLAIGVALVSCMPGGTASNIVAYIARGDMPLSVMMTTASTLMAVFTTPLLTSLLVGTLVPVDPRAMFFSTLQLVLVPVLVGAAVNQFFPKQSVARMRVYTPFLATVIVVLIVGSMISGNVGVVAASGFQIVSAVFCLHSSGFALGYLISKALGLSEQICRTNSIEVGMQSSALAAVLAKIHFPHDPIIVAPCVLSACTHAVIGSLLAGVWGAQTAREEAARAAEAGKGE</sequence>
<keyword evidence="8" id="KW-1185">Reference proteome</keyword>
<gene>
    <name evidence="7" type="ORF">MNEG_1634</name>
</gene>
<proteinExistence type="inferred from homology"/>
<dbReference type="EMBL" id="KK100387">
    <property type="protein sequence ID" value="KIZ06321.1"/>
    <property type="molecule type" value="Genomic_DNA"/>
</dbReference>
<dbReference type="InterPro" id="IPR002657">
    <property type="entry name" value="BilAc:Na_symport/Acr3"/>
</dbReference>